<evidence type="ECO:0000256" key="1">
    <source>
        <dbReference type="SAM" id="Coils"/>
    </source>
</evidence>
<feature type="compositionally biased region" description="Basic and acidic residues" evidence="2">
    <location>
        <begin position="388"/>
        <end position="404"/>
    </location>
</feature>
<dbReference type="VEuPathDB" id="TrichDB:TVAG_454620"/>
<feature type="compositionally biased region" description="Basic and acidic residues" evidence="2">
    <location>
        <begin position="304"/>
        <end position="321"/>
    </location>
</feature>
<dbReference type="Proteomes" id="UP000001542">
    <property type="component" value="Unassembled WGS sequence"/>
</dbReference>
<feature type="compositionally biased region" description="Basic and acidic residues" evidence="2">
    <location>
        <begin position="334"/>
        <end position="379"/>
    </location>
</feature>
<evidence type="ECO:0000313" key="4">
    <source>
        <dbReference type="Proteomes" id="UP000001542"/>
    </source>
</evidence>
<feature type="compositionally biased region" description="Acidic residues" evidence="2">
    <location>
        <begin position="322"/>
        <end position="333"/>
    </location>
</feature>
<gene>
    <name evidence="3" type="ORF">TVAG_454620</name>
</gene>
<dbReference type="RefSeq" id="XP_001316046.1">
    <property type="nucleotide sequence ID" value="XM_001316011.1"/>
</dbReference>
<protein>
    <submittedName>
        <fullName evidence="3">Uncharacterized protein</fullName>
    </submittedName>
</protein>
<evidence type="ECO:0000256" key="2">
    <source>
        <dbReference type="SAM" id="MobiDB-lite"/>
    </source>
</evidence>
<evidence type="ECO:0000313" key="3">
    <source>
        <dbReference type="EMBL" id="EAY03823.1"/>
    </source>
</evidence>
<accession>A2EU75</accession>
<sequence>MSNTNKIPNLSLDRIQTADNFNTDSSNNPQSDFLAKISVGPRRPKKIDNEYTSREVLLAEKTDLVNQLQYLEEQIKEKKKSLNVSIQEKAKKIDDAIAFQQRFSNQEVSETSKRRYAAEAKIAKLSEVIEGLEKRYNELTVMFAPEKEISIKTDIVFQRRQISLLKHDVEEIKRKHDEIEIRLESDEFKQRMNEMDELKKQFIALKNEYRAEKKKNNSLANELKTIEKKYPTPEKEMKLEIEKLKHQLDTMSKVNEMINRKVQHTNNHHQPAAPKESPSKNPQNKALKPAEPIDEGNVNIFETEAVHAEPDEHNKDTKTDSEFDSSDNDEKEDHDDKSDSEHNESFDSDHKEEKENDFESERNDTKIDSEQKEESKNNAENEQNNSFEKNDDSDFESDQRQEENHESDDFDE</sequence>
<feature type="coiled-coil region" evidence="1">
    <location>
        <begin position="54"/>
        <end position="88"/>
    </location>
</feature>
<organism evidence="3 4">
    <name type="scientific">Trichomonas vaginalis (strain ATCC PRA-98 / G3)</name>
    <dbReference type="NCBI Taxonomy" id="412133"/>
    <lineage>
        <taxon>Eukaryota</taxon>
        <taxon>Metamonada</taxon>
        <taxon>Parabasalia</taxon>
        <taxon>Trichomonadida</taxon>
        <taxon>Trichomonadidae</taxon>
        <taxon>Trichomonas</taxon>
    </lineage>
</organism>
<reference evidence="3" key="2">
    <citation type="journal article" date="2007" name="Science">
        <title>Draft genome sequence of the sexually transmitted pathogen Trichomonas vaginalis.</title>
        <authorList>
            <person name="Carlton J.M."/>
            <person name="Hirt R.P."/>
            <person name="Silva J.C."/>
            <person name="Delcher A.L."/>
            <person name="Schatz M."/>
            <person name="Zhao Q."/>
            <person name="Wortman J.R."/>
            <person name="Bidwell S.L."/>
            <person name="Alsmark U.C.M."/>
            <person name="Besteiro S."/>
            <person name="Sicheritz-Ponten T."/>
            <person name="Noel C.J."/>
            <person name="Dacks J.B."/>
            <person name="Foster P.G."/>
            <person name="Simillion C."/>
            <person name="Van de Peer Y."/>
            <person name="Miranda-Saavedra D."/>
            <person name="Barton G.J."/>
            <person name="Westrop G.D."/>
            <person name="Mueller S."/>
            <person name="Dessi D."/>
            <person name="Fiori P.L."/>
            <person name="Ren Q."/>
            <person name="Paulsen I."/>
            <person name="Zhang H."/>
            <person name="Bastida-Corcuera F.D."/>
            <person name="Simoes-Barbosa A."/>
            <person name="Brown M.T."/>
            <person name="Hayes R.D."/>
            <person name="Mukherjee M."/>
            <person name="Okumura C.Y."/>
            <person name="Schneider R."/>
            <person name="Smith A.J."/>
            <person name="Vanacova S."/>
            <person name="Villalvazo M."/>
            <person name="Haas B.J."/>
            <person name="Pertea M."/>
            <person name="Feldblyum T.V."/>
            <person name="Utterback T.R."/>
            <person name="Shu C.L."/>
            <person name="Osoegawa K."/>
            <person name="de Jong P.J."/>
            <person name="Hrdy I."/>
            <person name="Horvathova L."/>
            <person name="Zubacova Z."/>
            <person name="Dolezal P."/>
            <person name="Malik S.B."/>
            <person name="Logsdon J.M. Jr."/>
            <person name="Henze K."/>
            <person name="Gupta A."/>
            <person name="Wang C.C."/>
            <person name="Dunne R.L."/>
            <person name="Upcroft J.A."/>
            <person name="Upcroft P."/>
            <person name="White O."/>
            <person name="Salzberg S.L."/>
            <person name="Tang P."/>
            <person name="Chiu C.-H."/>
            <person name="Lee Y.-S."/>
            <person name="Embley T.M."/>
            <person name="Coombs G.H."/>
            <person name="Mottram J.C."/>
            <person name="Tachezy J."/>
            <person name="Fraser-Liggett C.M."/>
            <person name="Johnson P.J."/>
        </authorList>
    </citation>
    <scope>NUCLEOTIDE SEQUENCE [LARGE SCALE GENOMIC DNA]</scope>
    <source>
        <strain evidence="3">G3</strain>
    </source>
</reference>
<feature type="coiled-coil region" evidence="1">
    <location>
        <begin position="115"/>
        <end position="261"/>
    </location>
</feature>
<dbReference type="KEGG" id="tva:4761671"/>
<dbReference type="EMBL" id="DS113493">
    <property type="protein sequence ID" value="EAY03823.1"/>
    <property type="molecule type" value="Genomic_DNA"/>
</dbReference>
<keyword evidence="1" id="KW-0175">Coiled coil</keyword>
<reference evidence="3" key="1">
    <citation type="submission" date="2006-10" db="EMBL/GenBank/DDBJ databases">
        <authorList>
            <person name="Amadeo P."/>
            <person name="Zhao Q."/>
            <person name="Wortman J."/>
            <person name="Fraser-Liggett C."/>
            <person name="Carlton J."/>
        </authorList>
    </citation>
    <scope>NUCLEOTIDE SEQUENCE</scope>
    <source>
        <strain evidence="3">G3</strain>
    </source>
</reference>
<dbReference type="VEuPathDB" id="TrichDB:TVAGG3_0231370"/>
<dbReference type="AlphaFoldDB" id="A2EU75"/>
<name>A2EU75_TRIV3</name>
<proteinExistence type="predicted"/>
<dbReference type="SMR" id="A2EU75"/>
<feature type="region of interest" description="Disordered" evidence="2">
    <location>
        <begin position="266"/>
        <end position="412"/>
    </location>
</feature>
<keyword evidence="4" id="KW-1185">Reference proteome</keyword>
<dbReference type="OMA" id="HVNDEEY"/>
<dbReference type="InParanoid" id="A2EU75"/>